<dbReference type="Proteomes" id="UP000017836">
    <property type="component" value="Unassembled WGS sequence"/>
</dbReference>
<protein>
    <submittedName>
        <fullName evidence="5">Uncharacterized protein</fullName>
    </submittedName>
</protein>
<dbReference type="Gramene" id="ERN12901">
    <property type="protein sequence ID" value="ERN12901"/>
    <property type="gene ID" value="AMTR_s00050p00186430"/>
</dbReference>
<comment type="subcellular location">
    <subcellularLocation>
        <location evidence="1">Golgi apparatus membrane</location>
        <topology evidence="1">Single-pass membrane protein</topology>
    </subcellularLocation>
</comment>
<dbReference type="Pfam" id="PF21729">
    <property type="entry name" value="IRX15_IRX15L_GXM"/>
    <property type="match status" value="1"/>
</dbReference>
<keyword evidence="4" id="KW-0472">Membrane</keyword>
<name>W1PY86_AMBTC</name>
<accession>W1PY86</accession>
<dbReference type="AlphaFoldDB" id="W1PY86"/>
<organism evidence="5 6">
    <name type="scientific">Amborella trichopoda</name>
    <dbReference type="NCBI Taxonomy" id="13333"/>
    <lineage>
        <taxon>Eukaryota</taxon>
        <taxon>Viridiplantae</taxon>
        <taxon>Streptophyta</taxon>
        <taxon>Embryophyta</taxon>
        <taxon>Tracheophyta</taxon>
        <taxon>Spermatophyta</taxon>
        <taxon>Magnoliopsida</taxon>
        <taxon>Amborellales</taxon>
        <taxon>Amborellaceae</taxon>
        <taxon>Amborella</taxon>
    </lineage>
</organism>
<evidence type="ECO:0000256" key="1">
    <source>
        <dbReference type="ARBA" id="ARBA00004194"/>
    </source>
</evidence>
<gene>
    <name evidence="5" type="ORF">AMTR_s00050p00186430</name>
</gene>
<keyword evidence="6" id="KW-1185">Reference proteome</keyword>
<proteinExistence type="predicted"/>
<keyword evidence="3" id="KW-1133">Transmembrane helix</keyword>
<evidence type="ECO:0000256" key="4">
    <source>
        <dbReference type="ARBA" id="ARBA00023136"/>
    </source>
</evidence>
<dbReference type="EMBL" id="KI392596">
    <property type="protein sequence ID" value="ERN12901.1"/>
    <property type="molecule type" value="Genomic_DNA"/>
</dbReference>
<evidence type="ECO:0000256" key="3">
    <source>
        <dbReference type="ARBA" id="ARBA00022989"/>
    </source>
</evidence>
<reference evidence="6" key="1">
    <citation type="journal article" date="2013" name="Science">
        <title>The Amborella genome and the evolution of flowering plants.</title>
        <authorList>
            <consortium name="Amborella Genome Project"/>
        </authorList>
    </citation>
    <scope>NUCLEOTIDE SEQUENCE [LARGE SCALE GENOMIC DNA]</scope>
</reference>
<dbReference type="InterPro" id="IPR006514">
    <property type="entry name" value="IRX15/GXM/AGM"/>
</dbReference>
<dbReference type="GO" id="GO:0000139">
    <property type="term" value="C:Golgi membrane"/>
    <property type="evidence" value="ECO:0007669"/>
    <property type="project" value="UniProtKB-SubCell"/>
</dbReference>
<dbReference type="PANTHER" id="PTHR31444">
    <property type="entry name" value="OS11G0490100 PROTEIN"/>
    <property type="match status" value="1"/>
</dbReference>
<evidence type="ECO:0000313" key="6">
    <source>
        <dbReference type="Proteomes" id="UP000017836"/>
    </source>
</evidence>
<evidence type="ECO:0000256" key="2">
    <source>
        <dbReference type="ARBA" id="ARBA00022692"/>
    </source>
</evidence>
<evidence type="ECO:0000313" key="5">
    <source>
        <dbReference type="EMBL" id="ERN12901.1"/>
    </source>
</evidence>
<dbReference type="GO" id="GO:0045492">
    <property type="term" value="P:xylan biosynthetic process"/>
    <property type="evidence" value="ECO:0007669"/>
    <property type="project" value="InterPro"/>
</dbReference>
<dbReference type="OMA" id="CPEYMEV"/>
<keyword evidence="2" id="KW-0812">Transmembrane</keyword>
<dbReference type="HOGENOM" id="CLU_185540_0_0_1"/>
<sequence>MSAIFTAAVLARSTKKGSHMPTHVFVHDFNRDVERAYSNHFLCPEYMEVLPSGAEMLAHFTIHSTGDAAVSDFCRNNDTTTTTTTSTSTSSSSS</sequence>